<dbReference type="RefSeq" id="WP_097111256.1">
    <property type="nucleotide sequence ID" value="NZ_OBEB01000003.1"/>
</dbReference>
<name>A0A285IW75_9GAMM</name>
<protein>
    <submittedName>
        <fullName evidence="2">Hook-length control protein FliK</fullName>
    </submittedName>
</protein>
<proteinExistence type="predicted"/>
<dbReference type="OrthoDB" id="5762464at2"/>
<organism evidence="2 3">
    <name type="scientific">Arsukibacterium tuosuense</name>
    <dbReference type="NCBI Taxonomy" id="1323745"/>
    <lineage>
        <taxon>Bacteria</taxon>
        <taxon>Pseudomonadati</taxon>
        <taxon>Pseudomonadota</taxon>
        <taxon>Gammaproteobacteria</taxon>
        <taxon>Chromatiales</taxon>
        <taxon>Chromatiaceae</taxon>
        <taxon>Arsukibacterium</taxon>
    </lineage>
</organism>
<evidence type="ECO:0000313" key="2">
    <source>
        <dbReference type="EMBL" id="SNY51927.1"/>
    </source>
</evidence>
<reference evidence="3" key="1">
    <citation type="submission" date="2017-09" db="EMBL/GenBank/DDBJ databases">
        <authorList>
            <person name="Varghese N."/>
            <person name="Submissions S."/>
        </authorList>
    </citation>
    <scope>NUCLEOTIDE SEQUENCE [LARGE SCALE GENOMIC DNA]</scope>
    <source>
        <strain evidence="3">CGMCC 1.12461</strain>
    </source>
</reference>
<dbReference type="EMBL" id="OBEB01000003">
    <property type="protein sequence ID" value="SNY51927.1"/>
    <property type="molecule type" value="Genomic_DNA"/>
</dbReference>
<gene>
    <name evidence="2" type="ORF">SAMN06297280_2029</name>
</gene>
<dbReference type="InterPro" id="IPR021136">
    <property type="entry name" value="Flagellar_hook_control-like_C"/>
</dbReference>
<evidence type="ECO:0000313" key="3">
    <source>
        <dbReference type="Proteomes" id="UP000219353"/>
    </source>
</evidence>
<evidence type="ECO:0000259" key="1">
    <source>
        <dbReference type="Pfam" id="PF02120"/>
    </source>
</evidence>
<dbReference type="Proteomes" id="UP000219353">
    <property type="component" value="Unassembled WGS sequence"/>
</dbReference>
<keyword evidence="3" id="KW-1185">Reference proteome</keyword>
<dbReference type="AlphaFoldDB" id="A0A285IW75"/>
<accession>A0A285IW75</accession>
<dbReference type="Pfam" id="PF02120">
    <property type="entry name" value="Flg_hook"/>
    <property type="match status" value="1"/>
</dbReference>
<sequence>MNQINLDKLLQSPLATSGQQAGVKGGELKLLAGELYTARLQMLSGSSQLQLQTPQGPLVISLPAQLSRQLSQQFGPQLQIKLNPAANNQLSLTLQTMPAATSSINLSPAQLQPVISQWLNQQLPAMTSQAINTTASKQATTNNLTVPLQLDLKTGQLQLAGATAGSQVLLNLSPKEVAAFSKLLQPGQQQTVPSQQASQPAQNSGRAQPVLLNITFSQTKAPAQLQLSLPQVLQPASASAPVLPLSVAGQQQLLQALISQLAPIKHTVSADAGKISLGQLSISIPPQLASMLASLKSNNTAGNAANASTNPGSPAIPLLLQLQPPPAKNGQWQLLIQPAGYSQQLTVSPQQADRAVNLQAPPAKAEVAPGAAKNMQTSGSGSQQLMQLSPDVKAQAWRNLLPLLSQPIMQPNSMPNLPAPLQQLFSQIQQSLPEISKPLAPPAVAAQLAALLQFQPLQSQPNLQTTGGTLALAIQLLLGHLSQKQLTPANNTPANRLSQLVAQLDSGQAATALRQLASLSSPLQQSQLASVDAQSQLQQWLLQLPLQQQGQTIMPQLLIEQREAEGKNGGNGQKQWQLTMKFDLQQYGNLLAVAKLQEQDLQLQFYTDHNEALRLAQKFLPLLKDRIAAQGLTVSQADCQLGKIPDSLIPRHNSLLTVRV</sequence>
<feature type="domain" description="Flagellar hook-length control protein-like C-terminal" evidence="1">
    <location>
        <begin position="570"/>
        <end position="642"/>
    </location>
</feature>